<evidence type="ECO:0000313" key="3">
    <source>
        <dbReference type="Proteomes" id="UP000322159"/>
    </source>
</evidence>
<dbReference type="Proteomes" id="UP000322159">
    <property type="component" value="Chromosome"/>
</dbReference>
<accession>A0A5C1Y8F6</accession>
<dbReference type="OrthoDB" id="5094704at2"/>
<dbReference type="AlphaFoldDB" id="A0A5C1Y8F6"/>
<dbReference type="EMBL" id="CP043504">
    <property type="protein sequence ID" value="QEO09227.1"/>
    <property type="molecule type" value="Genomic_DNA"/>
</dbReference>
<keyword evidence="1" id="KW-0812">Transmembrane</keyword>
<proteinExistence type="predicted"/>
<keyword evidence="3" id="KW-1185">Reference proteome</keyword>
<dbReference type="KEGG" id="lyk:FLP23_03890"/>
<keyword evidence="1" id="KW-0472">Membrane</keyword>
<reference evidence="2 3" key="1">
    <citation type="submission" date="2019-09" db="EMBL/GenBank/DDBJ databases">
        <title>Genome sequencing of strain KACC 19322.</title>
        <authorList>
            <person name="Heo J."/>
            <person name="Kim S.-J."/>
            <person name="Kim J.-S."/>
            <person name="Hong S.-B."/>
            <person name="Kwon S.-W."/>
        </authorList>
    </citation>
    <scope>NUCLEOTIDE SEQUENCE [LARGE SCALE GENOMIC DNA]</scope>
    <source>
        <strain evidence="2 3">KACC 19322</strain>
    </source>
</reference>
<evidence type="ECO:0000313" key="2">
    <source>
        <dbReference type="EMBL" id="QEO09227.1"/>
    </source>
</evidence>
<organism evidence="2 3">
    <name type="scientific">Protaetiibacter larvae</name>
    <dbReference type="NCBI Taxonomy" id="2592654"/>
    <lineage>
        <taxon>Bacteria</taxon>
        <taxon>Bacillati</taxon>
        <taxon>Actinomycetota</taxon>
        <taxon>Actinomycetes</taxon>
        <taxon>Micrococcales</taxon>
        <taxon>Microbacteriaceae</taxon>
        <taxon>Protaetiibacter</taxon>
    </lineage>
</organism>
<feature type="transmembrane region" description="Helical" evidence="1">
    <location>
        <begin position="20"/>
        <end position="47"/>
    </location>
</feature>
<protein>
    <submittedName>
        <fullName evidence="2">Uncharacterized protein</fullName>
    </submittedName>
</protein>
<dbReference type="RefSeq" id="WP_149324657.1">
    <property type="nucleotide sequence ID" value="NZ_CP043504.1"/>
</dbReference>
<name>A0A5C1Y8F6_9MICO</name>
<sequence>MSIARFTRTIRAVREDDRGVALPTVIIFMFAGVLLSLVVASTVLYSYTFSSSVKASVQSQAAAEAGIAAARAGLLNGTCATQPTPGLYENTDPFYRVQIFKPDGTGGWTTGCPTISEDARIVSMGDAENGGVNGDTSGDEANVEAILGSFSSSITLDASGPAIFAYSASGAGAGGKLVSLDGTNVDVMLRTGTVTCDGGFQGAANVVVKSGTFNAVGGCNLAGNVWVNGPVNVDGGAAIGGSVTGSVVSMSNGSVAGNVWSDGAFSSTGGGVYVGGTVSATSITISQGSIGAAWARAGNVTQSGGTIRGILTANGTVTATNGNLQSAVVATGDVSVKINVASGIKSGGTVTVSNGTVTGGVTAVGGVTMSGGTINGGVTAGGTATVLGGGATMSAPVKATGVRIEGGTFGGGAISGVGCFTGNGSVGATTVGSINDTNPCKPKTTGWSWGNITVSASTAPSVAAPTLAASPLKPAAIVVPNWIDFGSKADHFTSTGWPGHTVVALGSTSCTPFHIYNALNTIGTAPGVIDARNCTNGIELTGSSTEYTGPFSWGDDLSRNGFTLKNDLVIIAKKFNLSGSSRFTGAGTESQLWLINPDTIANGSPDCATGTSMKIDGGASFPKLRTLLYSPCKITIGSSTQLKGQIFAGETQIAGGAVITYAPVGLPGYDLNTGEETSVTASEWDRPIVSQRNVTG</sequence>
<evidence type="ECO:0000256" key="1">
    <source>
        <dbReference type="SAM" id="Phobius"/>
    </source>
</evidence>
<gene>
    <name evidence="2" type="ORF">FLP23_03890</name>
</gene>
<keyword evidence="1" id="KW-1133">Transmembrane helix</keyword>